<dbReference type="Proteomes" id="UP000245708">
    <property type="component" value="Unassembled WGS sequence"/>
</dbReference>
<accession>A0A316GHW4</accession>
<sequence>MSTALAGKPIAAFWPEDWPALGLAQSEPVDPCAERGLYFSTYVGTHRVLHLDGEGRFTLFLWRTDRNGLPEARRQSRHEGAARIVRFGDGDRRLDLDLENAPPAVRWDAALYLVGTGCDSLLLRKRSMHDLAVSIGWNSTLGESERYFSRYRDLKAVPDYRHVGRQAPPLADLPKSIRGLVLRDPIVGRIMQVFDPPGADDPDTTAPVMVVIDKGRKDGVRHNMPFAAPAGAERHLIGWCSAPEARSCAVRVKVNRRADGTPTGLPQVGDIVTSRAPSAPPLA</sequence>
<dbReference type="EMBL" id="QGGW01000004">
    <property type="protein sequence ID" value="PWK60603.1"/>
    <property type="molecule type" value="Genomic_DNA"/>
</dbReference>
<gene>
    <name evidence="2" type="ORF">C7455_104240</name>
</gene>
<evidence type="ECO:0000313" key="3">
    <source>
        <dbReference type="Proteomes" id="UP000245708"/>
    </source>
</evidence>
<organism evidence="2 3">
    <name type="scientific">Roseicyclus mahoneyensis</name>
    <dbReference type="NCBI Taxonomy" id="164332"/>
    <lineage>
        <taxon>Bacteria</taxon>
        <taxon>Pseudomonadati</taxon>
        <taxon>Pseudomonadota</taxon>
        <taxon>Alphaproteobacteria</taxon>
        <taxon>Rhodobacterales</taxon>
        <taxon>Roseobacteraceae</taxon>
        <taxon>Roseicyclus</taxon>
    </lineage>
</organism>
<name>A0A316GHW4_9RHOB</name>
<proteinExistence type="predicted"/>
<evidence type="ECO:0000256" key="1">
    <source>
        <dbReference type="SAM" id="MobiDB-lite"/>
    </source>
</evidence>
<evidence type="ECO:0000313" key="2">
    <source>
        <dbReference type="EMBL" id="PWK60603.1"/>
    </source>
</evidence>
<comment type="caution">
    <text evidence="2">The sequence shown here is derived from an EMBL/GenBank/DDBJ whole genome shotgun (WGS) entry which is preliminary data.</text>
</comment>
<protein>
    <submittedName>
        <fullName evidence="2">Uncharacterized protein</fullName>
    </submittedName>
</protein>
<dbReference type="AlphaFoldDB" id="A0A316GHW4"/>
<keyword evidence="3" id="KW-1185">Reference proteome</keyword>
<feature type="region of interest" description="Disordered" evidence="1">
    <location>
        <begin position="258"/>
        <end position="283"/>
    </location>
</feature>
<dbReference type="OrthoDB" id="9016361at2"/>
<dbReference type="RefSeq" id="WP_109667939.1">
    <property type="nucleotide sequence ID" value="NZ_QGGW01000004.1"/>
</dbReference>
<reference evidence="2 3" key="1">
    <citation type="submission" date="2018-05" db="EMBL/GenBank/DDBJ databases">
        <title>Genomic Encyclopedia of Type Strains, Phase IV (KMG-IV): sequencing the most valuable type-strain genomes for metagenomic binning, comparative biology and taxonomic classification.</title>
        <authorList>
            <person name="Goeker M."/>
        </authorList>
    </citation>
    <scope>NUCLEOTIDE SEQUENCE [LARGE SCALE GENOMIC DNA]</scope>
    <source>
        <strain evidence="2 3">DSM 16097</strain>
    </source>
</reference>